<protein>
    <submittedName>
        <fullName evidence="3">Uncharacterized protein</fullName>
    </submittedName>
</protein>
<reference evidence="4" key="1">
    <citation type="journal article" date="2002" name="Science">
        <title>The draft genome of Ciona intestinalis: insights into chordate and vertebrate origins.</title>
        <authorList>
            <person name="Dehal P."/>
            <person name="Satou Y."/>
            <person name="Campbell R.K."/>
            <person name="Chapman J."/>
            <person name="Degnan B."/>
            <person name="De Tomaso A."/>
            <person name="Davidson B."/>
            <person name="Di Gregorio A."/>
            <person name="Gelpke M."/>
            <person name="Goodstein D.M."/>
            <person name="Harafuji N."/>
            <person name="Hastings K.E."/>
            <person name="Ho I."/>
            <person name="Hotta K."/>
            <person name="Huang W."/>
            <person name="Kawashima T."/>
            <person name="Lemaire P."/>
            <person name="Martinez D."/>
            <person name="Meinertzhagen I.A."/>
            <person name="Necula S."/>
            <person name="Nonaka M."/>
            <person name="Putnam N."/>
            <person name="Rash S."/>
            <person name="Saiga H."/>
            <person name="Satake M."/>
            <person name="Terry A."/>
            <person name="Yamada L."/>
            <person name="Wang H.G."/>
            <person name="Awazu S."/>
            <person name="Azumi K."/>
            <person name="Boore J."/>
            <person name="Branno M."/>
            <person name="Chin-Bow S."/>
            <person name="DeSantis R."/>
            <person name="Doyle S."/>
            <person name="Francino P."/>
            <person name="Keys D.N."/>
            <person name="Haga S."/>
            <person name="Hayashi H."/>
            <person name="Hino K."/>
            <person name="Imai K.S."/>
            <person name="Inaba K."/>
            <person name="Kano S."/>
            <person name="Kobayashi K."/>
            <person name="Kobayashi M."/>
            <person name="Lee B.I."/>
            <person name="Makabe K.W."/>
            <person name="Manohar C."/>
            <person name="Matassi G."/>
            <person name="Medina M."/>
            <person name="Mochizuki Y."/>
            <person name="Mount S."/>
            <person name="Morishita T."/>
            <person name="Miura S."/>
            <person name="Nakayama A."/>
            <person name="Nishizaka S."/>
            <person name="Nomoto H."/>
            <person name="Ohta F."/>
            <person name="Oishi K."/>
            <person name="Rigoutsos I."/>
            <person name="Sano M."/>
            <person name="Sasaki A."/>
            <person name="Sasakura Y."/>
            <person name="Shoguchi E."/>
            <person name="Shin-i T."/>
            <person name="Spagnuolo A."/>
            <person name="Stainier D."/>
            <person name="Suzuki M.M."/>
            <person name="Tassy O."/>
            <person name="Takatori N."/>
            <person name="Tokuoka M."/>
            <person name="Yagi K."/>
            <person name="Yoshizaki F."/>
            <person name="Wada S."/>
            <person name="Zhang C."/>
            <person name="Hyatt P.D."/>
            <person name="Larimer F."/>
            <person name="Detter C."/>
            <person name="Doggett N."/>
            <person name="Glavina T."/>
            <person name="Hawkins T."/>
            <person name="Richardson P."/>
            <person name="Lucas S."/>
            <person name="Kohara Y."/>
            <person name="Levine M."/>
            <person name="Satoh N."/>
            <person name="Rokhsar D.S."/>
        </authorList>
    </citation>
    <scope>NUCLEOTIDE SEQUENCE [LARGE SCALE GENOMIC DNA]</scope>
</reference>
<dbReference type="AlphaFoldDB" id="H2Y1Y7"/>
<dbReference type="HOGENOM" id="CLU_648200_0_0_1"/>
<dbReference type="PANTHER" id="PTHR24160">
    <property type="entry name" value="ANKYRIN REPEAT DOMAIN-CONTAINING PROTEIN 53"/>
    <property type="match status" value="1"/>
</dbReference>
<feature type="region of interest" description="Disordered" evidence="2">
    <location>
        <begin position="404"/>
        <end position="424"/>
    </location>
</feature>
<feature type="region of interest" description="Disordered" evidence="2">
    <location>
        <begin position="281"/>
        <end position="304"/>
    </location>
</feature>
<dbReference type="GO" id="GO:1902412">
    <property type="term" value="P:regulation of mitotic cytokinesis"/>
    <property type="evidence" value="ECO:0000318"/>
    <property type="project" value="GO_Central"/>
</dbReference>
<reference evidence="3" key="3">
    <citation type="submission" date="2025-08" db="UniProtKB">
        <authorList>
            <consortium name="Ensembl"/>
        </authorList>
    </citation>
    <scope>IDENTIFICATION</scope>
</reference>
<reference evidence="3" key="2">
    <citation type="journal article" date="2008" name="Genome Biol.">
        <title>Improved genome assembly and evidence-based global gene model set for the chordate Ciona intestinalis: new insight into intron and operon populations.</title>
        <authorList>
            <person name="Satou Y."/>
            <person name="Mineta K."/>
            <person name="Ogasawara M."/>
            <person name="Sasakura Y."/>
            <person name="Shoguchi E."/>
            <person name="Ueno K."/>
            <person name="Yamada L."/>
            <person name="Matsumoto J."/>
            <person name="Wasserscheid J."/>
            <person name="Dewar K."/>
            <person name="Wiley G.B."/>
            <person name="Macmil S.L."/>
            <person name="Roe B.A."/>
            <person name="Zeller R.W."/>
            <person name="Hastings K.E."/>
            <person name="Lemaire P."/>
            <person name="Lindquist E."/>
            <person name="Endo T."/>
            <person name="Hotta K."/>
            <person name="Inaba K."/>
        </authorList>
    </citation>
    <scope>NUCLEOTIDE SEQUENCE [LARGE SCALE GENOMIC DNA]</scope>
    <source>
        <strain evidence="3">wild type</strain>
    </source>
</reference>
<dbReference type="Ensembl" id="ENSCINT00000033109.1">
    <property type="protein sequence ID" value="ENSCINP00000035922.1"/>
    <property type="gene ID" value="ENSCING00000017922.1"/>
</dbReference>
<proteinExistence type="predicted"/>
<dbReference type="GeneTree" id="ENSGT00390000005650"/>
<dbReference type="GO" id="GO:0007080">
    <property type="term" value="P:mitotic metaphase chromosome alignment"/>
    <property type="evidence" value="ECO:0000318"/>
    <property type="project" value="GO_Central"/>
</dbReference>
<dbReference type="GO" id="GO:0060236">
    <property type="term" value="P:regulation of mitotic spindle organization"/>
    <property type="evidence" value="ECO:0000318"/>
    <property type="project" value="GO_Central"/>
</dbReference>
<name>H2Y1Y7_CIOIN</name>
<feature type="repeat" description="ANK" evidence="1">
    <location>
        <begin position="92"/>
        <end position="128"/>
    </location>
</feature>
<keyword evidence="1" id="KW-0040">ANK repeat</keyword>
<dbReference type="Pfam" id="PF12796">
    <property type="entry name" value="Ank_2"/>
    <property type="match status" value="1"/>
</dbReference>
<dbReference type="GO" id="GO:0031116">
    <property type="term" value="P:positive regulation of microtubule polymerization"/>
    <property type="evidence" value="ECO:0000318"/>
    <property type="project" value="GO_Central"/>
</dbReference>
<evidence type="ECO:0000313" key="3">
    <source>
        <dbReference type="Ensembl" id="ENSCINP00000035922.1"/>
    </source>
</evidence>
<dbReference type="InterPro" id="IPR042335">
    <property type="entry name" value="ANKRD53"/>
</dbReference>
<evidence type="ECO:0000313" key="4">
    <source>
        <dbReference type="Proteomes" id="UP000008144"/>
    </source>
</evidence>
<dbReference type="PROSITE" id="PS50088">
    <property type="entry name" value="ANK_REPEAT"/>
    <property type="match status" value="3"/>
</dbReference>
<dbReference type="EMBL" id="EAAA01002501">
    <property type="status" value="NOT_ANNOTATED_CDS"/>
    <property type="molecule type" value="Genomic_DNA"/>
</dbReference>
<organism evidence="3 4">
    <name type="scientific">Ciona intestinalis</name>
    <name type="common">Transparent sea squirt</name>
    <name type="synonym">Ascidia intestinalis</name>
    <dbReference type="NCBI Taxonomy" id="7719"/>
    <lineage>
        <taxon>Eukaryota</taxon>
        <taxon>Metazoa</taxon>
        <taxon>Chordata</taxon>
        <taxon>Tunicata</taxon>
        <taxon>Ascidiacea</taxon>
        <taxon>Phlebobranchia</taxon>
        <taxon>Cionidae</taxon>
        <taxon>Ciona</taxon>
    </lineage>
</organism>
<dbReference type="PANTHER" id="PTHR24160:SF1">
    <property type="entry name" value="ANKYRIN REPEAT DOMAIN-CONTAINING PROTEIN 53"/>
    <property type="match status" value="1"/>
</dbReference>
<accession>H2Y1Y7</accession>
<feature type="repeat" description="ANK" evidence="1">
    <location>
        <begin position="58"/>
        <end position="81"/>
    </location>
</feature>
<dbReference type="InterPro" id="IPR036770">
    <property type="entry name" value="Ankyrin_rpt-contain_sf"/>
</dbReference>
<dbReference type="STRING" id="7719.ENSCINP00000035922"/>
<evidence type="ECO:0000256" key="1">
    <source>
        <dbReference type="PROSITE-ProRule" id="PRU00023"/>
    </source>
</evidence>
<reference evidence="3" key="4">
    <citation type="submission" date="2025-09" db="UniProtKB">
        <authorList>
            <consortium name="Ensembl"/>
        </authorList>
    </citation>
    <scope>IDENTIFICATION</scope>
</reference>
<sequence length="424" mass="47606">MEKLQRISPDRKSPKRRQVITKQAKITADKFLAASIGDVEWLDQSLKDGQDPCSFDKNGLTPLHLAALHGRMNCMKLLIDKYDVDVDVTSATGWHPIHLSINKESGTNAIKCMKYLLEQGADVNCVNDDNVTVVHQAATEGLFDCLQVLLQNDAPIDTPDVRGHTPYDLAKLWSHKKCARVIQDEVWKRNKVKEVVEKKKLNKLKQVYGDLQKEALQQILNEQEFYGSVTYSNWLEEKGLPENLKDTKSYARERYPDSAIDGLAKRLMVSGKVQDCASRMDKLSSKAKPVQTRKKTISKQAYPNSTAKAKPKIIETSDMQLVKSQGEIDNKLSTWNKTPKPYAPRGPFWNPSTNVNSPPVTNIKRADDETIHDLSRDEFQILPPEANLSVKLTGNRSYGTSIRVTLPGGREQSASIQVPSLPSE</sequence>
<keyword evidence="4" id="KW-1185">Reference proteome</keyword>
<dbReference type="InParanoid" id="H2Y1Y7"/>
<dbReference type="GO" id="GO:0000922">
    <property type="term" value="C:spindle pole"/>
    <property type="evidence" value="ECO:0000318"/>
    <property type="project" value="GO_Central"/>
</dbReference>
<dbReference type="SUPFAM" id="SSF48403">
    <property type="entry name" value="Ankyrin repeat"/>
    <property type="match status" value="1"/>
</dbReference>
<dbReference type="Proteomes" id="UP000008144">
    <property type="component" value="Chromosome 7"/>
</dbReference>
<feature type="repeat" description="ANK" evidence="1">
    <location>
        <begin position="129"/>
        <end position="161"/>
    </location>
</feature>
<dbReference type="PROSITE" id="PS50297">
    <property type="entry name" value="ANK_REP_REGION"/>
    <property type="match status" value="1"/>
</dbReference>
<dbReference type="PRINTS" id="PR01415">
    <property type="entry name" value="ANKYRIN"/>
</dbReference>
<dbReference type="SMART" id="SM00248">
    <property type="entry name" value="ANK"/>
    <property type="match status" value="4"/>
</dbReference>
<dbReference type="InterPro" id="IPR002110">
    <property type="entry name" value="Ankyrin_rpt"/>
</dbReference>
<evidence type="ECO:0000256" key="2">
    <source>
        <dbReference type="SAM" id="MobiDB-lite"/>
    </source>
</evidence>
<dbReference type="Gene3D" id="1.25.40.20">
    <property type="entry name" value="Ankyrin repeat-containing domain"/>
    <property type="match status" value="1"/>
</dbReference>
<feature type="compositionally biased region" description="Polar residues" evidence="2">
    <location>
        <begin position="412"/>
        <end position="424"/>
    </location>
</feature>